<keyword evidence="1" id="KW-1133">Transmembrane helix</keyword>
<dbReference type="AlphaFoldDB" id="A0A2A2IDK9"/>
<evidence type="ECO:0000313" key="3">
    <source>
        <dbReference type="Proteomes" id="UP000218887"/>
    </source>
</evidence>
<sequence>MLIEILFDILSDFSLLYFYVSIILSIFCAYQITHFSLFNIKKMNECYTREHHSIQARQIPLVSVVGEVIEKRDWLTNKTKRIEAPDDDAEIHSFSLVNKRTIKRGGQQWKNILYSLSLKNIALP</sequence>
<protein>
    <submittedName>
        <fullName evidence="2">Uncharacterized protein</fullName>
    </submittedName>
</protein>
<keyword evidence="3" id="KW-1185">Reference proteome</keyword>
<proteinExistence type="predicted"/>
<dbReference type="RefSeq" id="WP_095655362.1">
    <property type="nucleotide sequence ID" value="NZ_NPOA01000006.1"/>
</dbReference>
<evidence type="ECO:0000256" key="1">
    <source>
        <dbReference type="SAM" id="Phobius"/>
    </source>
</evidence>
<name>A0A2A2IDK9_9BACI</name>
<dbReference type="Proteomes" id="UP000218887">
    <property type="component" value="Unassembled WGS sequence"/>
</dbReference>
<accession>A0A2A2IDK9</accession>
<comment type="caution">
    <text evidence="2">The sequence shown here is derived from an EMBL/GenBank/DDBJ whole genome shotgun (WGS) entry which is preliminary data.</text>
</comment>
<reference evidence="2 3" key="1">
    <citation type="submission" date="2017-08" db="EMBL/GenBank/DDBJ databases">
        <title>Virgibacillus indicus sp. nov. and Virgibacillus profoundi sp. nov, two moderately halophilic bacteria isolated from marine sediment by using the Microfluidic Streak Plate.</title>
        <authorList>
            <person name="Xu B."/>
            <person name="Hu B."/>
            <person name="Wang J."/>
            <person name="Zhu Y."/>
            <person name="Huang L."/>
            <person name="Du W."/>
            <person name="Huang Y."/>
        </authorList>
    </citation>
    <scope>NUCLEOTIDE SEQUENCE [LARGE SCALE GENOMIC DNA]</scope>
    <source>
        <strain evidence="2 3">IO3-P3-H5</strain>
    </source>
</reference>
<dbReference type="EMBL" id="NPOA01000006">
    <property type="protein sequence ID" value="PAV29662.1"/>
    <property type="molecule type" value="Genomic_DNA"/>
</dbReference>
<evidence type="ECO:0000313" key="2">
    <source>
        <dbReference type="EMBL" id="PAV29662.1"/>
    </source>
</evidence>
<feature type="transmembrane region" description="Helical" evidence="1">
    <location>
        <begin position="16"/>
        <end position="40"/>
    </location>
</feature>
<keyword evidence="1" id="KW-0472">Membrane</keyword>
<keyword evidence="1" id="KW-0812">Transmembrane</keyword>
<organism evidence="2 3">
    <name type="scientific">Virgibacillus profundi</name>
    <dbReference type="NCBI Taxonomy" id="2024555"/>
    <lineage>
        <taxon>Bacteria</taxon>
        <taxon>Bacillati</taxon>
        <taxon>Bacillota</taxon>
        <taxon>Bacilli</taxon>
        <taxon>Bacillales</taxon>
        <taxon>Bacillaceae</taxon>
        <taxon>Virgibacillus</taxon>
    </lineage>
</organism>
<dbReference type="OrthoDB" id="2967280at2"/>
<gene>
    <name evidence="2" type="ORF">CIL05_09825</name>
</gene>